<dbReference type="GO" id="GO:0015385">
    <property type="term" value="F:sodium:proton antiporter activity"/>
    <property type="evidence" value="ECO:0007669"/>
    <property type="project" value="TreeGrafter"/>
</dbReference>
<evidence type="ECO:0000313" key="2">
    <source>
        <dbReference type="EMBL" id="NEN75127.1"/>
    </source>
</evidence>
<dbReference type="RefSeq" id="WP_163763875.1">
    <property type="nucleotide sequence ID" value="NZ_JAAGYR010000003.1"/>
</dbReference>
<protein>
    <submittedName>
        <fullName evidence="2">Sodium:proton antiporter</fullName>
    </submittedName>
</protein>
<dbReference type="Proteomes" id="UP000477651">
    <property type="component" value="Unassembled WGS sequence"/>
</dbReference>
<feature type="transmembrane region" description="Helical" evidence="1">
    <location>
        <begin position="71"/>
        <end position="93"/>
    </location>
</feature>
<dbReference type="InterPro" id="IPR005133">
    <property type="entry name" value="PhaG_MnhG_YufB"/>
</dbReference>
<accession>A0A6L9Y591</accession>
<evidence type="ECO:0000313" key="3">
    <source>
        <dbReference type="Proteomes" id="UP000477651"/>
    </source>
</evidence>
<dbReference type="Pfam" id="PF03334">
    <property type="entry name" value="PhaG_MnhG_YufB"/>
    <property type="match status" value="1"/>
</dbReference>
<feature type="transmembrane region" description="Helical" evidence="1">
    <location>
        <begin position="46"/>
        <end position="65"/>
    </location>
</feature>
<dbReference type="PANTHER" id="PTHR34703:SF1">
    <property type="entry name" value="ANTIPORTER SUBUNIT MNHG2-RELATED"/>
    <property type="match status" value="1"/>
</dbReference>
<gene>
    <name evidence="2" type="ORF">F9B74_02140</name>
</gene>
<proteinExistence type="predicted"/>
<feature type="transmembrane region" description="Helical" evidence="1">
    <location>
        <begin position="12"/>
        <end position="34"/>
    </location>
</feature>
<keyword evidence="1" id="KW-0812">Transmembrane</keyword>
<dbReference type="PANTHER" id="PTHR34703">
    <property type="entry name" value="ANTIPORTER SUBUNIT MNHG2-RELATED"/>
    <property type="match status" value="1"/>
</dbReference>
<keyword evidence="3" id="KW-1185">Reference proteome</keyword>
<keyword evidence="1" id="KW-0472">Membrane</keyword>
<name>A0A6L9Y591_9BURK</name>
<keyword evidence="1" id="KW-1133">Transmembrane helix</keyword>
<dbReference type="EMBL" id="JAAGYR010000003">
    <property type="protein sequence ID" value="NEN75127.1"/>
    <property type="molecule type" value="Genomic_DNA"/>
</dbReference>
<dbReference type="AlphaFoldDB" id="A0A6L9Y591"/>
<reference evidence="2 3" key="1">
    <citation type="submission" date="2020-02" db="EMBL/GenBank/DDBJ databases">
        <title>Pelistega sp. NLN82 were isolated from wild rodents of the Hainan Island.</title>
        <authorList>
            <person name="Niu N."/>
            <person name="Zhou J."/>
        </authorList>
    </citation>
    <scope>NUCLEOTIDE SEQUENCE [LARGE SCALE GENOMIC DNA]</scope>
    <source>
        <strain evidence="2 3">NLN82</strain>
    </source>
</reference>
<comment type="caution">
    <text evidence="2">The sequence shown here is derived from an EMBL/GenBank/DDBJ whole genome shotgun (WGS) entry which is preliminary data.</text>
</comment>
<dbReference type="NCBIfam" id="TIGR01300">
    <property type="entry name" value="CPA3_mnhG_phaG"/>
    <property type="match status" value="1"/>
</dbReference>
<evidence type="ECO:0000256" key="1">
    <source>
        <dbReference type="SAM" id="Phobius"/>
    </source>
</evidence>
<sequence>MTTAIPFIPSLIIATLLVIGGLITLIGSLGLLRFPDFTGRIHATTLGNTLGTIFVLSASIILSWYLDDRVFFHEIVIVIFLFITSPVSAMLLMRSYTLRQERIENS</sequence>
<organism evidence="2 3">
    <name type="scientific">Pelistega ratti</name>
    <dbReference type="NCBI Taxonomy" id="2652177"/>
    <lineage>
        <taxon>Bacteria</taxon>
        <taxon>Pseudomonadati</taxon>
        <taxon>Pseudomonadota</taxon>
        <taxon>Betaproteobacteria</taxon>
        <taxon>Burkholderiales</taxon>
        <taxon>Alcaligenaceae</taxon>
        <taxon>Pelistega</taxon>
    </lineage>
</organism>